<dbReference type="EMBL" id="JAPFIT010000010">
    <property type="protein sequence ID" value="MDC5739630.1"/>
    <property type="molecule type" value="Genomic_DNA"/>
</dbReference>
<keyword evidence="4" id="KW-1185">Reference proteome</keyword>
<protein>
    <submittedName>
        <fullName evidence="1 2">Cupin</fullName>
    </submittedName>
</protein>
<dbReference type="PANTHER" id="PTHR37694">
    <property type="entry name" value="SLR8022 PROTEIN"/>
    <property type="match status" value="1"/>
</dbReference>
<dbReference type="SUPFAM" id="SSF51182">
    <property type="entry name" value="RmlC-like cupins"/>
    <property type="match status" value="1"/>
</dbReference>
<gene>
    <name evidence="2" type="ORF">AZ468_18435</name>
    <name evidence="1" type="ORF">OPW20_06105</name>
</gene>
<accession>A0A178J6Z4</accession>
<dbReference type="AlphaFoldDB" id="A0A178J6Z4"/>
<reference evidence="2 3" key="1">
    <citation type="submission" date="2016-03" db="EMBL/GenBank/DDBJ databases">
        <title>Draft genome sequence of the Vibrio tubiashii subs. europaeus.</title>
        <authorList>
            <person name="Spinard E."/>
            <person name="Dubert J."/>
            <person name="Nelson D.R."/>
            <person name="Barja J.L."/>
        </authorList>
    </citation>
    <scope>NUCLEOTIDE SEQUENCE [LARGE SCALE GENOMIC DNA]</scope>
    <source>
        <strain evidence="3">PP-638</strain>
        <strain evidence="2">PP2-638</strain>
    </source>
</reference>
<dbReference type="CDD" id="cd02230">
    <property type="entry name" value="cupin_HP0902-like"/>
    <property type="match status" value="1"/>
</dbReference>
<dbReference type="GeneID" id="78077700"/>
<dbReference type="InterPro" id="IPR014710">
    <property type="entry name" value="RmlC-like_jellyroll"/>
</dbReference>
<comment type="caution">
    <text evidence="2">The sequence shown here is derived from an EMBL/GenBank/DDBJ whole genome shotgun (WGS) entry which is preliminary data.</text>
</comment>
<evidence type="ECO:0000313" key="4">
    <source>
        <dbReference type="Proteomes" id="UP001150001"/>
    </source>
</evidence>
<reference evidence="1" key="2">
    <citation type="submission" date="2022-11" db="EMBL/GenBank/DDBJ databases">
        <title>Role of the vibriolysin VemA secreted by the emergent pathogen Vibrio europaeus in the colonization of Manila clam mucus.</title>
        <authorList>
            <person name="Martinez C."/>
            <person name="Rodriguez S."/>
            <person name="Vences A."/>
            <person name="Barja J.L."/>
            <person name="Toranzo A.E."/>
            <person name="Dubert J."/>
        </authorList>
    </citation>
    <scope>NUCLEOTIDE SEQUENCE</scope>
    <source>
        <strain evidence="1">3454</strain>
    </source>
</reference>
<proteinExistence type="predicted"/>
<dbReference type="EMBL" id="LUAX01000007">
    <property type="protein sequence ID" value="OAM97525.1"/>
    <property type="molecule type" value="Genomic_DNA"/>
</dbReference>
<sequence length="107" mass="12106">MFEYTYYENLADTVDIPKAGITSRPVFKSDRLRAVIFGFAQDEEMSEHTAAVPAIAQIIEGECTFTLEHEAKKMKAGAWVLMDAHLPHSIVAHTPLKLMLYLLREPK</sequence>
<dbReference type="RefSeq" id="WP_069668719.1">
    <property type="nucleotide sequence ID" value="NZ_JAPFIM010000018.1"/>
</dbReference>
<dbReference type="OrthoDB" id="1121052at2"/>
<evidence type="ECO:0000313" key="1">
    <source>
        <dbReference type="EMBL" id="MDC5739630.1"/>
    </source>
</evidence>
<evidence type="ECO:0000313" key="2">
    <source>
        <dbReference type="EMBL" id="OAM97525.1"/>
    </source>
</evidence>
<dbReference type="InterPro" id="IPR011051">
    <property type="entry name" value="RmlC_Cupin_sf"/>
</dbReference>
<dbReference type="PANTHER" id="PTHR37694:SF1">
    <property type="entry name" value="SLR8022 PROTEIN"/>
    <property type="match status" value="1"/>
</dbReference>
<dbReference type="Proteomes" id="UP000094761">
    <property type="component" value="Unassembled WGS sequence"/>
</dbReference>
<dbReference type="Gene3D" id="2.60.120.10">
    <property type="entry name" value="Jelly Rolls"/>
    <property type="match status" value="1"/>
</dbReference>
<dbReference type="Proteomes" id="UP001150001">
    <property type="component" value="Unassembled WGS sequence"/>
</dbReference>
<evidence type="ECO:0000313" key="3">
    <source>
        <dbReference type="Proteomes" id="UP000094761"/>
    </source>
</evidence>
<name>A0A178J6Z4_9VIBR</name>
<organism evidence="2 3">
    <name type="scientific">Vibrio europaeus</name>
    <dbReference type="NCBI Taxonomy" id="300876"/>
    <lineage>
        <taxon>Bacteria</taxon>
        <taxon>Pseudomonadati</taxon>
        <taxon>Pseudomonadota</taxon>
        <taxon>Gammaproteobacteria</taxon>
        <taxon>Vibrionales</taxon>
        <taxon>Vibrionaceae</taxon>
        <taxon>Vibrio</taxon>
        <taxon>Vibrio oreintalis group</taxon>
    </lineage>
</organism>